<dbReference type="EMBL" id="JAKFHA010000038">
    <property type="protein sequence ID" value="MCF2532754.1"/>
    <property type="molecule type" value="Genomic_DNA"/>
</dbReference>
<keyword evidence="2" id="KW-1133">Transmembrane helix</keyword>
<dbReference type="Proteomes" id="UP001165378">
    <property type="component" value="Unassembled WGS sequence"/>
</dbReference>
<feature type="compositionally biased region" description="Pro residues" evidence="1">
    <location>
        <begin position="111"/>
        <end position="127"/>
    </location>
</feature>
<accession>A0AA41U8B9</accession>
<proteinExistence type="predicted"/>
<keyword evidence="2" id="KW-0812">Transmembrane</keyword>
<organism evidence="3 4">
    <name type="scientific">Yinghuangia soli</name>
    <dbReference type="NCBI Taxonomy" id="2908204"/>
    <lineage>
        <taxon>Bacteria</taxon>
        <taxon>Bacillati</taxon>
        <taxon>Actinomycetota</taxon>
        <taxon>Actinomycetes</taxon>
        <taxon>Kitasatosporales</taxon>
        <taxon>Streptomycetaceae</taxon>
        <taxon>Yinghuangia</taxon>
    </lineage>
</organism>
<feature type="compositionally biased region" description="Low complexity" evidence="1">
    <location>
        <begin position="218"/>
        <end position="233"/>
    </location>
</feature>
<evidence type="ECO:0000313" key="4">
    <source>
        <dbReference type="Proteomes" id="UP001165378"/>
    </source>
</evidence>
<feature type="compositionally biased region" description="Low complexity" evidence="1">
    <location>
        <begin position="246"/>
        <end position="263"/>
    </location>
</feature>
<sequence>MHDRPTAPRAIDQRAAKPALGPGAPGPLALPSGAGGAPGPLIPGDVADGSGDEMAPGWFARSQEPPRMPRGATFADAAAGPRTPPRGTPSGPGAPTGPPRSGTPAHGTPGPFTPPHGTPGPFTPPHGTPGAFSAPGQATAARMPAAPGVWAPIPPAGPGIHQPARGAGESDDGRLRTLALITAIVVLLAAAATVVVMRPWHKDNTAKVADSSPPVPGPTGRTTPGANPTSAGLAPGGGTPSGTGGSASATASPSASPSADPATQAGALSNLLGRSGTSRQSVIDAVNAAEGCSSLTAAHDALVRAGDARRALLTELDTLRFDALPNLSPALEQLRTAWRESASADDEYAKWAAAQASDGCGAGDSFKAAGDLASGRATAAKQAFVRAWNPVATDFALPTRTELAI</sequence>
<feature type="compositionally biased region" description="Basic and acidic residues" evidence="1">
    <location>
        <begin position="1"/>
        <end position="15"/>
    </location>
</feature>
<comment type="caution">
    <text evidence="3">The sequence shown here is derived from an EMBL/GenBank/DDBJ whole genome shotgun (WGS) entry which is preliminary data.</text>
</comment>
<keyword evidence="2" id="KW-0472">Membrane</keyword>
<evidence type="ECO:0000313" key="3">
    <source>
        <dbReference type="EMBL" id="MCF2532754.1"/>
    </source>
</evidence>
<reference evidence="3" key="1">
    <citation type="submission" date="2022-01" db="EMBL/GenBank/DDBJ databases">
        <title>Genome-Based Taxonomic Classification of the Phylum Actinobacteria.</title>
        <authorList>
            <person name="Gao Y."/>
        </authorList>
    </citation>
    <scope>NUCLEOTIDE SEQUENCE</scope>
    <source>
        <strain evidence="3">KLBMP 8922</strain>
    </source>
</reference>
<protein>
    <submittedName>
        <fullName evidence="3">Uncharacterized protein</fullName>
    </submittedName>
</protein>
<keyword evidence="4" id="KW-1185">Reference proteome</keyword>
<feature type="transmembrane region" description="Helical" evidence="2">
    <location>
        <begin position="178"/>
        <end position="197"/>
    </location>
</feature>
<gene>
    <name evidence="3" type="ORF">LZ495_36855</name>
</gene>
<feature type="compositionally biased region" description="Low complexity" evidence="1">
    <location>
        <begin position="88"/>
        <end position="110"/>
    </location>
</feature>
<feature type="compositionally biased region" description="Low complexity" evidence="1">
    <location>
        <begin position="16"/>
        <end position="32"/>
    </location>
</feature>
<dbReference type="RefSeq" id="WP_235057526.1">
    <property type="nucleotide sequence ID" value="NZ_JAKFHA010000038.1"/>
</dbReference>
<evidence type="ECO:0000256" key="2">
    <source>
        <dbReference type="SAM" id="Phobius"/>
    </source>
</evidence>
<feature type="compositionally biased region" description="Gly residues" evidence="1">
    <location>
        <begin position="234"/>
        <end position="245"/>
    </location>
</feature>
<name>A0AA41U8B9_9ACTN</name>
<dbReference type="AlphaFoldDB" id="A0AA41U8B9"/>
<feature type="region of interest" description="Disordered" evidence="1">
    <location>
        <begin position="1"/>
        <end position="171"/>
    </location>
</feature>
<evidence type="ECO:0000256" key="1">
    <source>
        <dbReference type="SAM" id="MobiDB-lite"/>
    </source>
</evidence>
<feature type="region of interest" description="Disordered" evidence="1">
    <location>
        <begin position="205"/>
        <end position="264"/>
    </location>
</feature>